<dbReference type="PANTHER" id="PTHR31138:SF1">
    <property type="entry name" value="PDZ DOMAIN-CONTAINING PROTEIN"/>
    <property type="match status" value="1"/>
</dbReference>
<organism evidence="4 5">
    <name type="scientific">Gymnopilus dilepis</name>
    <dbReference type="NCBI Taxonomy" id="231916"/>
    <lineage>
        <taxon>Eukaryota</taxon>
        <taxon>Fungi</taxon>
        <taxon>Dikarya</taxon>
        <taxon>Basidiomycota</taxon>
        <taxon>Agaricomycotina</taxon>
        <taxon>Agaricomycetes</taxon>
        <taxon>Agaricomycetidae</taxon>
        <taxon>Agaricales</taxon>
        <taxon>Agaricineae</taxon>
        <taxon>Hymenogastraceae</taxon>
        <taxon>Gymnopilus</taxon>
    </lineage>
</organism>
<keyword evidence="5" id="KW-1185">Reference proteome</keyword>
<dbReference type="Pfam" id="PF14613">
    <property type="entry name" value="HAM1_C"/>
    <property type="match status" value="1"/>
</dbReference>
<evidence type="ECO:0000259" key="2">
    <source>
        <dbReference type="Pfam" id="PF14613"/>
    </source>
</evidence>
<feature type="domain" description="HAM1-like N-terminal" evidence="3">
    <location>
        <begin position="255"/>
        <end position="580"/>
    </location>
</feature>
<feature type="compositionally biased region" description="Basic and acidic residues" evidence="1">
    <location>
        <begin position="174"/>
        <end position="199"/>
    </location>
</feature>
<protein>
    <submittedName>
        <fullName evidence="4">Uncharacterized protein</fullName>
    </submittedName>
</protein>
<feature type="region of interest" description="Disordered" evidence="1">
    <location>
        <begin position="170"/>
        <end position="204"/>
    </location>
</feature>
<evidence type="ECO:0000259" key="3">
    <source>
        <dbReference type="Pfam" id="PF19343"/>
    </source>
</evidence>
<evidence type="ECO:0000313" key="5">
    <source>
        <dbReference type="Proteomes" id="UP000284706"/>
    </source>
</evidence>
<dbReference type="InterPro" id="IPR027842">
    <property type="entry name" value="HAM1-like_C"/>
</dbReference>
<dbReference type="AlphaFoldDB" id="A0A409YKN7"/>
<reference evidence="4 5" key="1">
    <citation type="journal article" date="2018" name="Evol. Lett.">
        <title>Horizontal gene cluster transfer increased hallucinogenic mushroom diversity.</title>
        <authorList>
            <person name="Reynolds H.T."/>
            <person name="Vijayakumar V."/>
            <person name="Gluck-Thaler E."/>
            <person name="Korotkin H.B."/>
            <person name="Matheny P.B."/>
            <person name="Slot J.C."/>
        </authorList>
    </citation>
    <scope>NUCLEOTIDE SEQUENCE [LARGE SCALE GENOMIC DNA]</scope>
    <source>
        <strain evidence="4 5">SRW20</strain>
    </source>
</reference>
<evidence type="ECO:0000313" key="4">
    <source>
        <dbReference type="EMBL" id="PPR03588.1"/>
    </source>
</evidence>
<sequence length="834" mass="93328">MSLGLQTIHYLLDIHDMDKSSSVIAAFEAGKLPSTQQFNQFIDYVNDVAITKVEPSSQSELSSQGRVLANDLREVLDAYKQLANSKNADNVIQEAIWHLTEGDLTVTPEADAKKQQALSDLNAIRTALRNVLSIFWNSVSSEGTSLGQEFLSVLRLSIADAAEVIEGQAGSTKETLRQMEDEVQEGKRDALGRDKKRLEEEQDPKVAWQHGMDTIKDAGTSVIGTAQQTSATVQEKTEKTTSRLQEAFYKVSDRAQSDPEYRDSLDRVFEILQTRFQSMLDAAADPNSTLATFVNDPTPEQHIPKALTGFRTVIERLANTSLEPLIKKVRTCANSILRDDDLRKWFDDFFALARKSLKEPGYARSDEAKEKRKQLRIRWRSMLEKDDKWKTQVDDVQRELKKVTDGLESDRDLKKVRDAHAVLGQDIASGLVAASEEAQSGMQAAVEQATWFWQDLFKVYIPRFLSKMQDVPIPRTEYKDKDIEFVLENLDISRFNIHPSHVYIRNITDVDIQTSPSKPSRTAIGTLTHVKIQALQLELKDVSFWYKDKNASALAPGEFTGLMALKLPEKGVDVDIKIRMIPEHVKGAESREAKNHFNVIEKAEVSISEDLDMTVRESNHAVLATVFKPVMVARLKEALEKVLSEQVRGLVDWADSVAWDVKKRREVFDDTGLGGGASLMAALWSEIGRLEKQSGGVEFKATGTGVVIEKTLRHSEEDEKTETATLAMGAEPQILSGEKRGPLGTGSEPLKKKMDRIVAQELGVNPEEIEAQMMDVDTSDVQVSAKELAAEAKDVAMDLAKEGKRQLDTFRRSVDRKKQLEMGRPGWHSAAFDV</sequence>
<feature type="domain" description="HAM1-like C-terminal" evidence="2">
    <location>
        <begin position="609"/>
        <end position="740"/>
    </location>
</feature>
<comment type="caution">
    <text evidence="4">The sequence shown here is derived from an EMBL/GenBank/DDBJ whole genome shotgun (WGS) entry which is preliminary data.</text>
</comment>
<dbReference type="STRING" id="231916.A0A409YKN7"/>
<accession>A0A409YKN7</accession>
<gene>
    <name evidence="4" type="ORF">CVT26_006129</name>
</gene>
<proteinExistence type="predicted"/>
<feature type="domain" description="HAM1-like N-terminal" evidence="3">
    <location>
        <begin position="22"/>
        <end position="239"/>
    </location>
</feature>
<dbReference type="Proteomes" id="UP000284706">
    <property type="component" value="Unassembled WGS sequence"/>
</dbReference>
<evidence type="ECO:0000256" key="1">
    <source>
        <dbReference type="SAM" id="MobiDB-lite"/>
    </source>
</evidence>
<dbReference type="OrthoDB" id="19394at2759"/>
<dbReference type="InParanoid" id="A0A409YKN7"/>
<dbReference type="Pfam" id="PF19343">
    <property type="entry name" value="HAM1_N"/>
    <property type="match status" value="2"/>
</dbReference>
<name>A0A409YKN7_9AGAR</name>
<dbReference type="InterPro" id="IPR045967">
    <property type="entry name" value="HAM1-like_N"/>
</dbReference>
<dbReference type="PANTHER" id="PTHR31138">
    <property type="entry name" value="CHROMOSOME 19, WHOLE GENOME SHOTGUN SEQUENCE"/>
    <property type="match status" value="1"/>
</dbReference>
<dbReference type="EMBL" id="NHYE01000718">
    <property type="protein sequence ID" value="PPR03588.1"/>
    <property type="molecule type" value="Genomic_DNA"/>
</dbReference>